<feature type="region of interest" description="Disordered" evidence="1">
    <location>
        <begin position="905"/>
        <end position="924"/>
    </location>
</feature>
<dbReference type="Gene3D" id="2.60.40.10">
    <property type="entry name" value="Immunoglobulins"/>
    <property type="match status" value="1"/>
</dbReference>
<evidence type="ECO:0000256" key="2">
    <source>
        <dbReference type="SAM" id="Phobius"/>
    </source>
</evidence>
<dbReference type="InterPro" id="IPR036691">
    <property type="entry name" value="Endo/exonu/phosph_ase_sf"/>
</dbReference>
<dbReference type="GO" id="GO:0004519">
    <property type="term" value="F:endonuclease activity"/>
    <property type="evidence" value="ECO:0007669"/>
    <property type="project" value="UniProtKB-KW"/>
</dbReference>
<protein>
    <submittedName>
        <fullName evidence="5">ExeM/NucH family extracellular endonuclease</fullName>
    </submittedName>
</protein>
<proteinExistence type="predicted"/>
<keyword evidence="2" id="KW-1133">Transmembrane helix</keyword>
<feature type="domain" description="Endonuclease/exonuclease/phosphatase" evidence="4">
    <location>
        <begin position="510"/>
        <end position="793"/>
    </location>
</feature>
<dbReference type="Pfam" id="PF00932">
    <property type="entry name" value="LTD"/>
    <property type="match status" value="1"/>
</dbReference>
<dbReference type="Pfam" id="PF03372">
    <property type="entry name" value="Exo_endo_phos"/>
    <property type="match status" value="1"/>
</dbReference>
<keyword evidence="2" id="KW-0472">Membrane</keyword>
<feature type="domain" description="LTD" evidence="3">
    <location>
        <begin position="19"/>
        <end position="123"/>
    </location>
</feature>
<dbReference type="PANTHER" id="PTHR42834">
    <property type="entry name" value="ENDONUCLEASE/EXONUCLEASE/PHOSPHATASE FAMILY PROTEIN (AFU_ORTHOLOGUE AFUA_3G09210)"/>
    <property type="match status" value="1"/>
</dbReference>
<dbReference type="InterPro" id="IPR047971">
    <property type="entry name" value="ExeM-like"/>
</dbReference>
<dbReference type="EMBL" id="JBBKTX010000010">
    <property type="protein sequence ID" value="MFK4752657.1"/>
    <property type="molecule type" value="Genomic_DNA"/>
</dbReference>
<evidence type="ECO:0000313" key="6">
    <source>
        <dbReference type="Proteomes" id="UP001620597"/>
    </source>
</evidence>
<dbReference type="InterPro" id="IPR005135">
    <property type="entry name" value="Endo/exonuclease/phosphatase"/>
</dbReference>
<name>A0ABW8NI89_9GAMM</name>
<dbReference type="PANTHER" id="PTHR42834:SF1">
    <property type="entry name" value="ENDONUCLEASE_EXONUCLEASE_PHOSPHATASE FAMILY PROTEIN (AFU_ORTHOLOGUE AFUA_3G09210)"/>
    <property type="match status" value="1"/>
</dbReference>
<organism evidence="5 6">
    <name type="scientific">Oceanobacter antarcticus</name>
    <dbReference type="NCBI Taxonomy" id="3133425"/>
    <lineage>
        <taxon>Bacteria</taxon>
        <taxon>Pseudomonadati</taxon>
        <taxon>Pseudomonadota</taxon>
        <taxon>Gammaproteobacteria</taxon>
        <taxon>Oceanospirillales</taxon>
        <taxon>Oceanospirillaceae</taxon>
        <taxon>Oceanobacter</taxon>
    </lineage>
</organism>
<evidence type="ECO:0000313" key="5">
    <source>
        <dbReference type="EMBL" id="MFK4752657.1"/>
    </source>
</evidence>
<dbReference type="RefSeq" id="WP_416205861.1">
    <property type="nucleotide sequence ID" value="NZ_JBBKTX010000010.1"/>
</dbReference>
<evidence type="ECO:0000259" key="4">
    <source>
        <dbReference type="Pfam" id="PF03372"/>
    </source>
</evidence>
<evidence type="ECO:0000259" key="3">
    <source>
        <dbReference type="Pfam" id="PF00932"/>
    </source>
</evidence>
<reference evidence="5 6" key="1">
    <citation type="submission" date="2024-03" db="EMBL/GenBank/DDBJ databases">
        <title>High-quality draft genome sequence of Oceanobacter sp. wDCs-4.</title>
        <authorList>
            <person name="Dong C."/>
        </authorList>
    </citation>
    <scope>NUCLEOTIDE SEQUENCE [LARGE SCALE GENOMIC DNA]</scope>
    <source>
        <strain evidence="6">wDCs-4</strain>
    </source>
</reference>
<dbReference type="Pfam" id="PF05345">
    <property type="entry name" value="He_PIG"/>
    <property type="match status" value="1"/>
</dbReference>
<dbReference type="CDD" id="cd10283">
    <property type="entry name" value="MnuA_DNase1-like"/>
    <property type="match status" value="1"/>
</dbReference>
<gene>
    <name evidence="5" type="ORF">WG929_09595</name>
</gene>
<dbReference type="InterPro" id="IPR013783">
    <property type="entry name" value="Ig-like_fold"/>
</dbReference>
<dbReference type="SUPFAM" id="SSF56219">
    <property type="entry name" value="DNase I-like"/>
    <property type="match status" value="1"/>
</dbReference>
<keyword evidence="5" id="KW-0255">Endonuclease</keyword>
<evidence type="ECO:0000256" key="1">
    <source>
        <dbReference type="SAM" id="MobiDB-lite"/>
    </source>
</evidence>
<sequence>MRTFLSALGISLLTHTCQAELLINEVDADTSGTDSAEFIELYDGGSGFSSLNGYTLVLFNGSSDTSYLTLDLSGFSTDAKGYFVVCGSSANVTRCGVEIGDNILQNGADAVALYAAPAADFPNGTAVTANQLLDALVYGTSDGDDAGLLDVLLLADSVQVDEAQHGDKDTQSSQRCDTTVRSGDAFQIAVATPGAANRCSDDSETLVSGRCGDSAGVTRISAVQGAIDDANNDASPLNNTRVVVEAVVTLDARSGYGGFWIQEEDADADSDASSSEGVFVKSSDYDLSAGDTVRLVASVTESAGVTQLDEVSELMVCSQGATLPLAIKLVLPVADLSSLEALEGMRIQNQQGLVVSDLYGAGYGLGNYGQVVVSSELHFQPTDVALPGSAEAATLAQRYARDRLLVDDGVKAYYPTFIPFPDVTTGYSADNPVRIGDTFTTLSGVIHHFNNDFMLIPGKYAIAASHARTTAPAVSDAANLRIATMNVLNYFNGDGQGGGFPTSRGASTYSAFQMQSNKIVAALDAMDADVVGLMEIENDGYGENSAIHQLVDAVNALQASGDEYAFVDPGTTLTGTDAIAVGLLYRPERIRLSGTTRVLSSANSPRDGQGVLFDDSKNRPSIIQSFEFNDFVFTVSVNHLKSKGSSCGEINEGAEGQGNCNRVRTRAATGLLQYLQTRPTGVASTAVLVMGDLNAYSQEDPLQALLAGGYSNLQHSDIATEEAPYTYSYSGLLGSLDHALATATLASHVVSAGAWHINSVEDSLMDYETEANGQSYSSVDNYANADPYRSSDHDPLVIGLRLDASVQQNQPPVLVSALADIRIARAGATVSLDLATQFSDPEGDVLDFVASGLPVGWALSASGVLTGSATATVLAELPVTIVVTARDGEGSVAAPLRVLNGVAGSVDEPDEADAGDSVTAGDGTSGNGASGGAINGLLLLAGLLLLWRRRI</sequence>
<keyword evidence="2" id="KW-0812">Transmembrane</keyword>
<keyword evidence="5" id="KW-0540">Nuclease</keyword>
<dbReference type="NCBIfam" id="NF033681">
    <property type="entry name" value="ExeM_NucH_DNase"/>
    <property type="match status" value="1"/>
</dbReference>
<dbReference type="InterPro" id="IPR001322">
    <property type="entry name" value="Lamin_tail_dom"/>
</dbReference>
<dbReference type="CDD" id="cd04486">
    <property type="entry name" value="YhcR_OBF_like"/>
    <property type="match status" value="1"/>
</dbReference>
<dbReference type="Gene3D" id="3.60.10.10">
    <property type="entry name" value="Endonuclease/exonuclease/phosphatase"/>
    <property type="match status" value="1"/>
</dbReference>
<accession>A0ABW8NI89</accession>
<feature type="transmembrane region" description="Helical" evidence="2">
    <location>
        <begin position="928"/>
        <end position="947"/>
    </location>
</feature>
<dbReference type="Proteomes" id="UP001620597">
    <property type="component" value="Unassembled WGS sequence"/>
</dbReference>
<comment type="caution">
    <text evidence="5">The sequence shown here is derived from an EMBL/GenBank/DDBJ whole genome shotgun (WGS) entry which is preliminary data.</text>
</comment>
<keyword evidence="5" id="KW-0378">Hydrolase</keyword>
<keyword evidence="6" id="KW-1185">Reference proteome</keyword>